<dbReference type="SUPFAM" id="SSF47616">
    <property type="entry name" value="GST C-terminal domain-like"/>
    <property type="match status" value="1"/>
</dbReference>
<dbReference type="Gene3D" id="1.20.1050.10">
    <property type="match status" value="1"/>
</dbReference>
<keyword evidence="4" id="KW-1185">Reference proteome</keyword>
<dbReference type="Pfam" id="PF22041">
    <property type="entry name" value="GST_C_7"/>
    <property type="match status" value="1"/>
</dbReference>
<name>A0ABQ8K599_9APHY</name>
<proteinExistence type="predicted"/>
<comment type="caution">
    <text evidence="3">The sequence shown here is derived from an EMBL/GenBank/DDBJ whole genome shotgun (WGS) entry which is preliminary data.</text>
</comment>
<dbReference type="InterPro" id="IPR036282">
    <property type="entry name" value="Glutathione-S-Trfase_C_sf"/>
</dbReference>
<protein>
    <recommendedName>
        <fullName evidence="5">GST N-terminal domain-containing protein</fullName>
    </recommendedName>
</protein>
<sequence>MAALPDTDVILFYDIPSSTPSTAWSPNTWKTRYALNLKRLPYRTVWVEYPDIAALLQSFGHAPTEPGTPTPYTLPAIFDPRTQRFVAESARIAAYLDDTYPATPALSPKPLRPFQAAFQHAFATTVQPPILPLFLPRTHPLLQPASQPYFRRTREHMFRAALEEICPPPAHAQQWAAIERAFGVAAGWLDAAGDGLDAGDARATLLGEGKLTHADLSVAGWLVWMRIVAGRESAEWRAVEGWHGGRWKKLLDVVEPWSDCSR</sequence>
<dbReference type="Gene3D" id="3.40.30.10">
    <property type="entry name" value="Glutaredoxin"/>
    <property type="match status" value="1"/>
</dbReference>
<evidence type="ECO:0008006" key="5">
    <source>
        <dbReference type="Google" id="ProtNLM"/>
    </source>
</evidence>
<evidence type="ECO:0000259" key="1">
    <source>
        <dbReference type="Pfam" id="PF13409"/>
    </source>
</evidence>
<reference evidence="3 4" key="1">
    <citation type="journal article" date="2021" name="Environ. Microbiol.">
        <title>Gene family expansions and transcriptome signatures uncover fungal adaptations to wood decay.</title>
        <authorList>
            <person name="Hage H."/>
            <person name="Miyauchi S."/>
            <person name="Viragh M."/>
            <person name="Drula E."/>
            <person name="Min B."/>
            <person name="Chaduli D."/>
            <person name="Navarro D."/>
            <person name="Favel A."/>
            <person name="Norest M."/>
            <person name="Lesage-Meessen L."/>
            <person name="Balint B."/>
            <person name="Merenyi Z."/>
            <person name="de Eugenio L."/>
            <person name="Morin E."/>
            <person name="Martinez A.T."/>
            <person name="Baldrian P."/>
            <person name="Stursova M."/>
            <person name="Martinez M.J."/>
            <person name="Novotny C."/>
            <person name="Magnuson J.K."/>
            <person name="Spatafora J.W."/>
            <person name="Maurice S."/>
            <person name="Pangilinan J."/>
            <person name="Andreopoulos W."/>
            <person name="LaButti K."/>
            <person name="Hundley H."/>
            <person name="Na H."/>
            <person name="Kuo A."/>
            <person name="Barry K."/>
            <person name="Lipzen A."/>
            <person name="Henrissat B."/>
            <person name="Riley R."/>
            <person name="Ahrendt S."/>
            <person name="Nagy L.G."/>
            <person name="Grigoriev I.V."/>
            <person name="Martin F."/>
            <person name="Rosso M.N."/>
        </authorList>
    </citation>
    <scope>NUCLEOTIDE SEQUENCE [LARGE SCALE GENOMIC DNA]</scope>
    <source>
        <strain evidence="3 4">CIRM-BRFM 1785</strain>
    </source>
</reference>
<dbReference type="InterPro" id="IPR036249">
    <property type="entry name" value="Thioredoxin-like_sf"/>
</dbReference>
<gene>
    <name evidence="3" type="ORF">C8Q71DRAFT_910430</name>
</gene>
<dbReference type="SUPFAM" id="SSF52833">
    <property type="entry name" value="Thioredoxin-like"/>
    <property type="match status" value="1"/>
</dbReference>
<evidence type="ECO:0000313" key="4">
    <source>
        <dbReference type="Proteomes" id="UP000814176"/>
    </source>
</evidence>
<dbReference type="Proteomes" id="UP000814176">
    <property type="component" value="Unassembled WGS sequence"/>
</dbReference>
<organism evidence="3 4">
    <name type="scientific">Rhodofomes roseus</name>
    <dbReference type="NCBI Taxonomy" id="34475"/>
    <lineage>
        <taxon>Eukaryota</taxon>
        <taxon>Fungi</taxon>
        <taxon>Dikarya</taxon>
        <taxon>Basidiomycota</taxon>
        <taxon>Agaricomycotina</taxon>
        <taxon>Agaricomycetes</taxon>
        <taxon>Polyporales</taxon>
        <taxon>Rhodofomes</taxon>
    </lineage>
</organism>
<dbReference type="RefSeq" id="XP_047775154.1">
    <property type="nucleotide sequence ID" value="XM_047929088.1"/>
</dbReference>
<dbReference type="Pfam" id="PF13409">
    <property type="entry name" value="GST_N_2"/>
    <property type="match status" value="1"/>
</dbReference>
<dbReference type="EMBL" id="JADCUA010000023">
    <property type="protein sequence ID" value="KAH9832108.1"/>
    <property type="molecule type" value="Genomic_DNA"/>
</dbReference>
<accession>A0ABQ8K599</accession>
<feature type="domain" description="Glutathione S-transferase UstS-like C-terminal" evidence="2">
    <location>
        <begin position="114"/>
        <end position="257"/>
    </location>
</feature>
<evidence type="ECO:0000259" key="2">
    <source>
        <dbReference type="Pfam" id="PF22041"/>
    </source>
</evidence>
<evidence type="ECO:0000313" key="3">
    <source>
        <dbReference type="EMBL" id="KAH9832108.1"/>
    </source>
</evidence>
<feature type="domain" description="GST N-terminal" evidence="1">
    <location>
        <begin position="24"/>
        <end position="98"/>
    </location>
</feature>
<dbReference type="InterPro" id="IPR004045">
    <property type="entry name" value="Glutathione_S-Trfase_N"/>
</dbReference>
<dbReference type="InterPro" id="IPR054416">
    <property type="entry name" value="GST_UstS-like_C"/>
</dbReference>
<dbReference type="GeneID" id="72009820"/>